<gene>
    <name evidence="2" type="ORF">PILCRDRAFT_6884</name>
</gene>
<feature type="compositionally biased region" description="Basic and acidic residues" evidence="1">
    <location>
        <begin position="8"/>
        <end position="18"/>
    </location>
</feature>
<dbReference type="Proteomes" id="UP000054166">
    <property type="component" value="Unassembled WGS sequence"/>
</dbReference>
<feature type="compositionally biased region" description="Polar residues" evidence="1">
    <location>
        <begin position="70"/>
        <end position="82"/>
    </location>
</feature>
<reference evidence="3" key="2">
    <citation type="submission" date="2015-01" db="EMBL/GenBank/DDBJ databases">
        <title>Evolutionary Origins and Diversification of the Mycorrhizal Mutualists.</title>
        <authorList>
            <consortium name="DOE Joint Genome Institute"/>
            <consortium name="Mycorrhizal Genomics Consortium"/>
            <person name="Kohler A."/>
            <person name="Kuo A."/>
            <person name="Nagy L.G."/>
            <person name="Floudas D."/>
            <person name="Copeland A."/>
            <person name="Barry K.W."/>
            <person name="Cichocki N."/>
            <person name="Veneault-Fourrey C."/>
            <person name="LaButti K."/>
            <person name="Lindquist E.A."/>
            <person name="Lipzen A."/>
            <person name="Lundell T."/>
            <person name="Morin E."/>
            <person name="Murat C."/>
            <person name="Riley R."/>
            <person name="Ohm R."/>
            <person name="Sun H."/>
            <person name="Tunlid A."/>
            <person name="Henrissat B."/>
            <person name="Grigoriev I.V."/>
            <person name="Hibbett D.S."/>
            <person name="Martin F."/>
        </authorList>
    </citation>
    <scope>NUCLEOTIDE SEQUENCE [LARGE SCALE GENOMIC DNA]</scope>
    <source>
        <strain evidence="3">F 1598</strain>
    </source>
</reference>
<accession>A0A0C3BCK0</accession>
<dbReference type="EMBL" id="KN832989">
    <property type="protein sequence ID" value="KIM84043.1"/>
    <property type="molecule type" value="Genomic_DNA"/>
</dbReference>
<evidence type="ECO:0000313" key="3">
    <source>
        <dbReference type="Proteomes" id="UP000054166"/>
    </source>
</evidence>
<dbReference type="AlphaFoldDB" id="A0A0C3BCK0"/>
<dbReference type="InParanoid" id="A0A0C3BCK0"/>
<name>A0A0C3BCK0_PILCF</name>
<sequence>MDWTEGTGPRDEASNKQEGEDDDDDDDEGHGRGYEKEEDQRGLGLTDEERDRLGIGLIDLEVAQFAASGDSGSNERNSSQEQQHGDVPSRSSKRKPWEEAEAESWNAVWGPDTKRQKPQAHRRNSVCLDIVVMERHVPLAQVICLVTILVKLPASTLLRMAILNIKILLYPKPHPILMAIRG</sequence>
<dbReference type="HOGENOM" id="CLU_1482546_0_0_1"/>
<evidence type="ECO:0000256" key="1">
    <source>
        <dbReference type="SAM" id="MobiDB-lite"/>
    </source>
</evidence>
<feature type="region of interest" description="Disordered" evidence="1">
    <location>
        <begin position="66"/>
        <end position="105"/>
    </location>
</feature>
<feature type="compositionally biased region" description="Basic and acidic residues" evidence="1">
    <location>
        <begin position="29"/>
        <end position="48"/>
    </location>
</feature>
<keyword evidence="3" id="KW-1185">Reference proteome</keyword>
<evidence type="ECO:0000313" key="2">
    <source>
        <dbReference type="EMBL" id="KIM84043.1"/>
    </source>
</evidence>
<feature type="compositionally biased region" description="Acidic residues" evidence="1">
    <location>
        <begin position="19"/>
        <end position="28"/>
    </location>
</feature>
<organism evidence="2 3">
    <name type="scientific">Piloderma croceum (strain F 1598)</name>
    <dbReference type="NCBI Taxonomy" id="765440"/>
    <lineage>
        <taxon>Eukaryota</taxon>
        <taxon>Fungi</taxon>
        <taxon>Dikarya</taxon>
        <taxon>Basidiomycota</taxon>
        <taxon>Agaricomycotina</taxon>
        <taxon>Agaricomycetes</taxon>
        <taxon>Agaricomycetidae</taxon>
        <taxon>Atheliales</taxon>
        <taxon>Atheliaceae</taxon>
        <taxon>Piloderma</taxon>
    </lineage>
</organism>
<reference evidence="2 3" key="1">
    <citation type="submission" date="2014-04" db="EMBL/GenBank/DDBJ databases">
        <authorList>
            <consortium name="DOE Joint Genome Institute"/>
            <person name="Kuo A."/>
            <person name="Tarkka M."/>
            <person name="Buscot F."/>
            <person name="Kohler A."/>
            <person name="Nagy L.G."/>
            <person name="Floudas D."/>
            <person name="Copeland A."/>
            <person name="Barry K.W."/>
            <person name="Cichocki N."/>
            <person name="Veneault-Fourrey C."/>
            <person name="LaButti K."/>
            <person name="Lindquist E.A."/>
            <person name="Lipzen A."/>
            <person name="Lundell T."/>
            <person name="Morin E."/>
            <person name="Murat C."/>
            <person name="Sun H."/>
            <person name="Tunlid A."/>
            <person name="Henrissat B."/>
            <person name="Grigoriev I.V."/>
            <person name="Hibbett D.S."/>
            <person name="Martin F."/>
            <person name="Nordberg H.P."/>
            <person name="Cantor M.N."/>
            <person name="Hua S.X."/>
        </authorList>
    </citation>
    <scope>NUCLEOTIDE SEQUENCE [LARGE SCALE GENOMIC DNA]</scope>
    <source>
        <strain evidence="2 3">F 1598</strain>
    </source>
</reference>
<feature type="region of interest" description="Disordered" evidence="1">
    <location>
        <begin position="1"/>
        <end position="48"/>
    </location>
</feature>
<protein>
    <submittedName>
        <fullName evidence="2">Uncharacterized protein</fullName>
    </submittedName>
</protein>
<proteinExistence type="predicted"/>